<dbReference type="PRINTS" id="PR00313">
    <property type="entry name" value="CABNDNGRPT"/>
</dbReference>
<accession>A0A8E2VL89</accession>
<gene>
    <name evidence="2" type="ORF">C8N38_10511</name>
</gene>
<keyword evidence="3" id="KW-1185">Reference proteome</keyword>
<reference evidence="2 3" key="1">
    <citation type="submission" date="2018-04" db="EMBL/GenBank/DDBJ databases">
        <title>Genomic Encyclopedia of Archaeal and Bacterial Type Strains, Phase II (KMG-II): from individual species to whole genera.</title>
        <authorList>
            <person name="Goeker M."/>
        </authorList>
    </citation>
    <scope>NUCLEOTIDE SEQUENCE [LARGE SCALE GENOMIC DNA]</scope>
    <source>
        <strain evidence="2 3">DSM 19783</strain>
    </source>
</reference>
<evidence type="ECO:0000313" key="3">
    <source>
        <dbReference type="Proteomes" id="UP000244037"/>
    </source>
</evidence>
<comment type="caution">
    <text evidence="2">The sequence shown here is derived from an EMBL/GenBank/DDBJ whole genome shotgun (WGS) entry which is preliminary data.</text>
</comment>
<feature type="signal peptide" evidence="1">
    <location>
        <begin position="1"/>
        <end position="29"/>
    </location>
</feature>
<dbReference type="SUPFAM" id="SSF51120">
    <property type="entry name" value="beta-Roll"/>
    <property type="match status" value="1"/>
</dbReference>
<proteinExistence type="predicted"/>
<dbReference type="Proteomes" id="UP000244037">
    <property type="component" value="Unassembled WGS sequence"/>
</dbReference>
<evidence type="ECO:0000256" key="1">
    <source>
        <dbReference type="SAM" id="SignalP"/>
    </source>
</evidence>
<dbReference type="RefSeq" id="WP_146176246.1">
    <property type="nucleotide sequence ID" value="NZ_QAYC01000005.1"/>
</dbReference>
<evidence type="ECO:0000313" key="2">
    <source>
        <dbReference type="EMBL" id="PTW50056.1"/>
    </source>
</evidence>
<dbReference type="EMBL" id="QAYC01000005">
    <property type="protein sequence ID" value="PTW50056.1"/>
    <property type="molecule type" value="Genomic_DNA"/>
</dbReference>
<protein>
    <submittedName>
        <fullName evidence="2">Uncharacterized protein</fullName>
    </submittedName>
</protein>
<keyword evidence="1" id="KW-0732">Signal</keyword>
<dbReference type="OrthoDB" id="223957at2"/>
<feature type="chain" id="PRO_5034501728" evidence="1">
    <location>
        <begin position="30"/>
        <end position="487"/>
    </location>
</feature>
<organism evidence="2 3">
    <name type="scientific">Rhodovulum kholense</name>
    <dbReference type="NCBI Taxonomy" id="453584"/>
    <lineage>
        <taxon>Bacteria</taxon>
        <taxon>Pseudomonadati</taxon>
        <taxon>Pseudomonadota</taxon>
        <taxon>Alphaproteobacteria</taxon>
        <taxon>Rhodobacterales</taxon>
        <taxon>Paracoccaceae</taxon>
        <taxon>Rhodovulum</taxon>
    </lineage>
</organism>
<dbReference type="Gene3D" id="2.160.20.160">
    <property type="match status" value="1"/>
</dbReference>
<dbReference type="AlphaFoldDB" id="A0A8E2VL89"/>
<sequence>MSMISNNTSSTQMALSLLTAQAGSSGAQAAAWEATEQSDGATVDQSGGTSRYDINAIFNAESSLRRSKLDAVAELSESRPGTAADQSRREATQREVIRLNARAEKMSIALQRLGSGPLSEGQRIIFLFSSGESNAVSIFTTGKAESIYLGGGGNVLSIQANTAESISTGGGHDAIAIKADSVYSVYTERGAGYEFSVRSDGSSYPRYVAASESNDAVAIQARRAASIYTGGGNDAIAIQAASIQNVYAGKGADAISLQGGVVSGIYAEDGNDVIAVDAAIGMSVLHNLVSGSLMLGGIEYIRPQNLEDRMRMATTSYSSDVLGGSGNDTISVSVQEVISIDGGAGDDVISIGSGTVGLRVGAGSGNDVVRVSQGAELVIQTDDTDFSFEKDGNDLIVRHSGGSVRIEDYENAAAIAVAGSGAGYNTTELLAQRERETADLRNFVETAEGTILTIPEDKINLDLGIEFESSDFQMIHIAITNPLDVRV</sequence>
<name>A0A8E2VL89_9RHOB</name>
<dbReference type="InterPro" id="IPR011049">
    <property type="entry name" value="Serralysin-like_metalloprot_C"/>
</dbReference>